<keyword evidence="3 5" id="KW-0472">Membrane</keyword>
<feature type="compositionally biased region" description="Pro residues" evidence="8">
    <location>
        <begin position="42"/>
        <end position="52"/>
    </location>
</feature>
<dbReference type="InterPro" id="IPR050696">
    <property type="entry name" value="FtsA/MreB"/>
</dbReference>
<reference evidence="10 11" key="1">
    <citation type="submission" date="2012-10" db="EMBL/GenBank/DDBJ databases">
        <title>Genome sequencing of Tanticharoenia sakaeratensis NBRC 103193.</title>
        <authorList>
            <person name="Azuma Y."/>
            <person name="Hadano H."/>
            <person name="Hirakawa H."/>
            <person name="Matsushita K."/>
        </authorList>
    </citation>
    <scope>NUCLEOTIDE SEQUENCE [LARGE SCALE GENOMIC DNA]</scope>
    <source>
        <strain evidence="10 11">NBRC 103193</strain>
    </source>
</reference>
<feature type="coiled-coil region" evidence="7">
    <location>
        <begin position="211"/>
        <end position="238"/>
    </location>
</feature>
<proteinExistence type="inferred from homology"/>
<keyword evidence="2 5" id="KW-0132">Cell division</keyword>
<dbReference type="Gene3D" id="3.30.420.40">
    <property type="match status" value="1"/>
</dbReference>
<dbReference type="InterPro" id="IPR020823">
    <property type="entry name" value="Cell_div_FtsA"/>
</dbReference>
<dbReference type="SUPFAM" id="SSF53067">
    <property type="entry name" value="Actin-like ATPase domain"/>
    <property type="match status" value="2"/>
</dbReference>
<accession>A0A0D6MP03</accession>
<evidence type="ECO:0000256" key="2">
    <source>
        <dbReference type="ARBA" id="ARBA00022618"/>
    </source>
</evidence>
<evidence type="ECO:0000313" key="11">
    <source>
        <dbReference type="Proteomes" id="UP000032679"/>
    </source>
</evidence>
<gene>
    <name evidence="5" type="primary">ftsA</name>
    <name evidence="10" type="ORF">Tasa_038_121</name>
</gene>
<evidence type="ECO:0000313" key="10">
    <source>
        <dbReference type="EMBL" id="GAN55140.1"/>
    </source>
</evidence>
<evidence type="ECO:0000259" key="9">
    <source>
        <dbReference type="SMART" id="SM00842"/>
    </source>
</evidence>
<dbReference type="HAMAP" id="MF_02033">
    <property type="entry name" value="FtsA"/>
    <property type="match status" value="1"/>
</dbReference>
<dbReference type="Proteomes" id="UP000032679">
    <property type="component" value="Unassembled WGS sequence"/>
</dbReference>
<name>A0A0D6MP03_9PROT</name>
<dbReference type="EMBL" id="BALE01000038">
    <property type="protein sequence ID" value="GAN55140.1"/>
    <property type="molecule type" value="Genomic_DNA"/>
</dbReference>
<evidence type="ECO:0000256" key="5">
    <source>
        <dbReference type="HAMAP-Rule" id="MF_02033"/>
    </source>
</evidence>
<comment type="function">
    <text evidence="5 6">Cell division protein that is involved in the assembly of the Z ring. May serve as a membrane anchor for the Z ring.</text>
</comment>
<evidence type="ECO:0000256" key="8">
    <source>
        <dbReference type="SAM" id="MobiDB-lite"/>
    </source>
</evidence>
<dbReference type="AlphaFoldDB" id="A0A0D6MP03"/>
<evidence type="ECO:0000256" key="4">
    <source>
        <dbReference type="ARBA" id="ARBA00023306"/>
    </source>
</evidence>
<keyword evidence="4 5" id="KW-0131">Cell cycle</keyword>
<comment type="similarity">
    <text evidence="5 6">Belongs to the FtsA/MreB family.</text>
</comment>
<evidence type="ECO:0000256" key="7">
    <source>
        <dbReference type="SAM" id="Coils"/>
    </source>
</evidence>
<evidence type="ECO:0000256" key="3">
    <source>
        <dbReference type="ARBA" id="ARBA00023136"/>
    </source>
</evidence>
<dbReference type="GO" id="GO:0043093">
    <property type="term" value="P:FtsZ-dependent cytokinesis"/>
    <property type="evidence" value="ECO:0007669"/>
    <property type="project" value="UniProtKB-UniRule"/>
</dbReference>
<dbReference type="STRING" id="1231623.Tasa_038_121"/>
<dbReference type="PANTHER" id="PTHR32432:SF4">
    <property type="entry name" value="CELL DIVISION PROTEIN FTSA"/>
    <property type="match status" value="1"/>
</dbReference>
<comment type="caution">
    <text evidence="10">The sequence shown here is derived from an EMBL/GenBank/DDBJ whole genome shotgun (WGS) entry which is preliminary data.</text>
</comment>
<dbReference type="Pfam" id="PF02491">
    <property type="entry name" value="SHS2_FTSA"/>
    <property type="match status" value="1"/>
</dbReference>
<feature type="region of interest" description="Disordered" evidence="8">
    <location>
        <begin position="1"/>
        <end position="53"/>
    </location>
</feature>
<feature type="domain" description="SHS2" evidence="9">
    <location>
        <begin position="60"/>
        <end position="246"/>
    </location>
</feature>
<evidence type="ECO:0000256" key="6">
    <source>
        <dbReference type="PIRNR" id="PIRNR003101"/>
    </source>
</evidence>
<dbReference type="InterPro" id="IPR043129">
    <property type="entry name" value="ATPase_NBD"/>
</dbReference>
<keyword evidence="11" id="KW-1185">Reference proteome</keyword>
<dbReference type="PANTHER" id="PTHR32432">
    <property type="entry name" value="CELL DIVISION PROTEIN FTSA-RELATED"/>
    <property type="match status" value="1"/>
</dbReference>
<dbReference type="GO" id="GO:0032153">
    <property type="term" value="C:cell division site"/>
    <property type="evidence" value="ECO:0007669"/>
    <property type="project" value="UniProtKB-UniRule"/>
</dbReference>
<comment type="subcellular location">
    <subcellularLocation>
        <location evidence="5">Cell membrane</location>
        <topology evidence="5">Peripheral membrane protein</topology>
        <orientation evidence="5">Cytoplasmic side</orientation>
    </subcellularLocation>
    <text evidence="5">Localizes to the Z ring in an FtsZ-dependent manner. Targeted to the membrane through a conserved C-terminal amphipathic helix.</text>
</comment>
<organism evidence="10 11">
    <name type="scientific">Tanticharoenia sakaeratensis NBRC 103193</name>
    <dbReference type="NCBI Taxonomy" id="1231623"/>
    <lineage>
        <taxon>Bacteria</taxon>
        <taxon>Pseudomonadati</taxon>
        <taxon>Pseudomonadota</taxon>
        <taxon>Alphaproteobacteria</taxon>
        <taxon>Acetobacterales</taxon>
        <taxon>Acetobacteraceae</taxon>
        <taxon>Tanticharoenia</taxon>
    </lineage>
</organism>
<dbReference type="Pfam" id="PF14450">
    <property type="entry name" value="FtsA"/>
    <property type="match status" value="1"/>
</dbReference>
<dbReference type="CDD" id="cd24048">
    <property type="entry name" value="ASKHA_NBD_FtsA"/>
    <property type="match status" value="1"/>
</dbReference>
<dbReference type="RefSeq" id="WP_241767768.1">
    <property type="nucleotide sequence ID" value="NZ_BALE01000038.1"/>
</dbReference>
<evidence type="ECO:0000256" key="1">
    <source>
        <dbReference type="ARBA" id="ARBA00022475"/>
    </source>
</evidence>
<dbReference type="NCBIfam" id="TIGR01174">
    <property type="entry name" value="ftsA"/>
    <property type="match status" value="1"/>
</dbReference>
<sequence length="464" mass="49276">MSETSGPDLGARLRRRRGDRATGRALVPVGQREDAQGSGILPLPPPDEPATPRPWRSGVFGALDIGSTKMTCLIGRGEPDGSLRVLGYGWRRSRGVRGGAIVDLREAEAAIRATVGQAEEAAERSLDSVVVNLSCGQPESRIFSARMPIGGREVTESDVSRAVGEAQARAYIEGRSIVHTMPLGFSVDETPGVLDPRGHLCEQLTARLHVVDTSSNALRTLEQVLARAELKLSGLVAAPFASGLAVLDDDERELGATIVELGGGTTSLAVFSESRLLHTAFLPVGGVHVTRDLGGMLSTSVDEAERLKTKYGAAELASQDDRDMITAQLMGDETSSLARISRAKLISVIRPRVEETLELVRDRLDGAGLGRAANGRVVLTGGASLLDGIGPMAARILNRPVRLGQPQRIQGLPEIAAASTGFATVSGLLAWAAGADRAYHDADMPERRNTGVLRRIVGFMRDRV</sequence>
<protein>
    <recommendedName>
        <fullName evidence="5 6">Cell division protein FtsA</fullName>
    </recommendedName>
</protein>
<keyword evidence="1 5" id="KW-1003">Cell membrane</keyword>
<keyword evidence="7" id="KW-0175">Coiled coil</keyword>
<dbReference type="SMART" id="SM00842">
    <property type="entry name" value="FtsA"/>
    <property type="match status" value="1"/>
</dbReference>
<comment type="subunit">
    <text evidence="5">Self-interacts. Interacts with FtsZ.</text>
</comment>
<dbReference type="PIRSF" id="PIRSF003101">
    <property type="entry name" value="FtsA"/>
    <property type="match status" value="1"/>
</dbReference>
<dbReference type="GO" id="GO:0009898">
    <property type="term" value="C:cytoplasmic side of plasma membrane"/>
    <property type="evidence" value="ECO:0007669"/>
    <property type="project" value="UniProtKB-UniRule"/>
</dbReference>
<dbReference type="InterPro" id="IPR003494">
    <property type="entry name" value="SHS2_FtsA"/>
</dbReference>